<dbReference type="PRINTS" id="PR00458">
    <property type="entry name" value="PEROXIDASE"/>
</dbReference>
<keyword evidence="15" id="KW-0732">Signal</keyword>
<feature type="chain" id="PRO_5033106066" description="Peroxidase" evidence="15">
    <location>
        <begin position="21"/>
        <end position="313"/>
    </location>
</feature>
<comment type="cofactor">
    <cofactor evidence="15">
        <name>heme b</name>
        <dbReference type="ChEBI" id="CHEBI:60344"/>
    </cofactor>
    <text evidence="15">Binds 1 heme b (iron(II)-protoporphyrin IX) group per subunit.</text>
</comment>
<feature type="binding site" evidence="13">
    <location>
        <position position="70"/>
    </location>
    <ligand>
        <name>Ca(2+)</name>
        <dbReference type="ChEBI" id="CHEBI:29108"/>
        <label>1</label>
    </ligand>
</feature>
<evidence type="ECO:0000256" key="4">
    <source>
        <dbReference type="ARBA" id="ARBA00022617"/>
    </source>
</evidence>
<feature type="active site" description="Proton acceptor" evidence="11">
    <location>
        <position position="62"/>
    </location>
</feature>
<feature type="signal peptide" evidence="15">
    <location>
        <begin position="1"/>
        <end position="20"/>
    </location>
</feature>
<dbReference type="AlphaFoldDB" id="A0A811MN76"/>
<dbReference type="GO" id="GO:0140825">
    <property type="term" value="F:lactoperoxidase activity"/>
    <property type="evidence" value="ECO:0007669"/>
    <property type="project" value="UniProtKB-EC"/>
</dbReference>
<reference evidence="17" key="1">
    <citation type="submission" date="2020-10" db="EMBL/GenBank/DDBJ databases">
        <authorList>
            <person name="Han B."/>
            <person name="Lu T."/>
            <person name="Zhao Q."/>
            <person name="Huang X."/>
            <person name="Zhao Y."/>
        </authorList>
    </citation>
    <scope>NUCLEOTIDE SEQUENCE</scope>
</reference>
<dbReference type="InterPro" id="IPR010255">
    <property type="entry name" value="Haem_peroxidase_sf"/>
</dbReference>
<keyword evidence="8 15" id="KW-0408">Iron</keyword>
<feature type="domain" description="Plant heme peroxidase family profile" evidence="16">
    <location>
        <begin position="21"/>
        <end position="208"/>
    </location>
</feature>
<dbReference type="GO" id="GO:0020037">
    <property type="term" value="F:heme binding"/>
    <property type="evidence" value="ECO:0007669"/>
    <property type="project" value="UniProtKB-UniRule"/>
</dbReference>
<dbReference type="GO" id="GO:0046872">
    <property type="term" value="F:metal ion binding"/>
    <property type="evidence" value="ECO:0007669"/>
    <property type="project" value="UniProtKB-UniRule"/>
</dbReference>
<dbReference type="PROSITE" id="PS00436">
    <property type="entry name" value="PEROXIDASE_2"/>
    <property type="match status" value="1"/>
</dbReference>
<dbReference type="PANTHER" id="PTHR31388:SF270">
    <property type="entry name" value="PEROXIDASE 22-RELATED"/>
    <property type="match status" value="1"/>
</dbReference>
<dbReference type="PRINTS" id="PR00461">
    <property type="entry name" value="PLPEROXIDASE"/>
</dbReference>
<evidence type="ECO:0000259" key="16">
    <source>
        <dbReference type="PROSITE" id="PS50873"/>
    </source>
</evidence>
<dbReference type="EMBL" id="CAJGYO010000002">
    <property type="protein sequence ID" value="CAD6210323.1"/>
    <property type="molecule type" value="Genomic_DNA"/>
</dbReference>
<evidence type="ECO:0000256" key="13">
    <source>
        <dbReference type="PIRSR" id="PIRSR600823-3"/>
    </source>
</evidence>
<comment type="subcellular location">
    <subcellularLocation>
        <location evidence="2 15">Secreted</location>
    </subcellularLocation>
</comment>
<dbReference type="Proteomes" id="UP000604825">
    <property type="component" value="Unassembled WGS sequence"/>
</dbReference>
<evidence type="ECO:0000313" key="17">
    <source>
        <dbReference type="EMBL" id="CAD6210323.1"/>
    </source>
</evidence>
<comment type="similarity">
    <text evidence="15">Belongs to the peroxidase family. Classical plant (class III) peroxidase subfamily.</text>
</comment>
<keyword evidence="18" id="KW-1185">Reference proteome</keyword>
<comment type="catalytic activity">
    <reaction evidence="1 15">
        <text>2 a phenolic donor + H2O2 = 2 a phenolic radical donor + 2 H2O</text>
        <dbReference type="Rhea" id="RHEA:56136"/>
        <dbReference type="ChEBI" id="CHEBI:15377"/>
        <dbReference type="ChEBI" id="CHEBI:16240"/>
        <dbReference type="ChEBI" id="CHEBI:139520"/>
        <dbReference type="ChEBI" id="CHEBI:139521"/>
        <dbReference type="EC" id="1.11.1.7"/>
    </reaction>
</comment>
<keyword evidence="6 13" id="KW-0106">Calcium</keyword>
<evidence type="ECO:0000256" key="10">
    <source>
        <dbReference type="ARBA" id="ARBA00023324"/>
    </source>
</evidence>
<organism evidence="17 18">
    <name type="scientific">Miscanthus lutarioriparius</name>
    <dbReference type="NCBI Taxonomy" id="422564"/>
    <lineage>
        <taxon>Eukaryota</taxon>
        <taxon>Viridiplantae</taxon>
        <taxon>Streptophyta</taxon>
        <taxon>Embryophyta</taxon>
        <taxon>Tracheophyta</taxon>
        <taxon>Spermatophyta</taxon>
        <taxon>Magnoliopsida</taxon>
        <taxon>Liliopsida</taxon>
        <taxon>Poales</taxon>
        <taxon>Poaceae</taxon>
        <taxon>PACMAD clade</taxon>
        <taxon>Panicoideae</taxon>
        <taxon>Andropogonodae</taxon>
        <taxon>Andropogoneae</taxon>
        <taxon>Saccharinae</taxon>
        <taxon>Miscanthus</taxon>
    </lineage>
</organism>
<dbReference type="PROSITE" id="PS50873">
    <property type="entry name" value="PEROXIDASE_4"/>
    <property type="match status" value="1"/>
</dbReference>
<dbReference type="InterPro" id="IPR019794">
    <property type="entry name" value="Peroxidases_AS"/>
</dbReference>
<keyword evidence="5 13" id="KW-0479">Metal-binding</keyword>
<evidence type="ECO:0000256" key="5">
    <source>
        <dbReference type="ARBA" id="ARBA00022723"/>
    </source>
</evidence>
<evidence type="ECO:0000256" key="2">
    <source>
        <dbReference type="ARBA" id="ARBA00004613"/>
    </source>
</evidence>
<evidence type="ECO:0000256" key="9">
    <source>
        <dbReference type="ARBA" id="ARBA00023180"/>
    </source>
</evidence>
<accession>A0A811MN76</accession>
<evidence type="ECO:0000256" key="12">
    <source>
        <dbReference type="PIRSR" id="PIRSR600823-2"/>
    </source>
</evidence>
<evidence type="ECO:0000256" key="15">
    <source>
        <dbReference type="RuleBase" id="RU362060"/>
    </source>
</evidence>
<keyword evidence="7 15" id="KW-0560">Oxidoreductase</keyword>
<keyword evidence="3 15" id="KW-0575">Peroxidase</keyword>
<gene>
    <name evidence="17" type="ORF">NCGR_LOCUS6429</name>
</gene>
<dbReference type="OrthoDB" id="2113341at2759"/>
<feature type="binding site" evidence="13">
    <location>
        <position position="72"/>
    </location>
    <ligand>
        <name>Ca(2+)</name>
        <dbReference type="ChEBI" id="CHEBI:29108"/>
        <label>1</label>
    </ligand>
</feature>
<dbReference type="Gene3D" id="1.10.520.10">
    <property type="match status" value="3"/>
</dbReference>
<sequence>MSCLALLAVLCLGAAAVARGQLTDDFYDGCCPQAEDIVKARVSAAMKAEPRMGASLLRLHFHDCFVNSGGPDYGVLLGRRDGLVANQSGANSGLPSPFDPIDTITKKFSDVDLNTTDVVVLSGNKGTRSREPIYLRCARILKSATNSGGPRWRVPLGRRDGTTANITAANNLPSPFDNLTTLQQKFGAVGLGNTDLVALSGSLRTGKTVRGAYGVLNSEEEIPASPGAQKKRMPYCRAVGRVTVVDPSLHDMGLAPTPRLPAVLGPMASPAIVVADVVAVGLALAIGVATGATTRTRSLVLLAWSPRADAQGT</sequence>
<keyword evidence="15" id="KW-0964">Secreted</keyword>
<dbReference type="PANTHER" id="PTHR31388">
    <property type="entry name" value="PEROXIDASE 72-RELATED"/>
    <property type="match status" value="1"/>
</dbReference>
<evidence type="ECO:0000256" key="7">
    <source>
        <dbReference type="ARBA" id="ARBA00023002"/>
    </source>
</evidence>
<evidence type="ECO:0000313" key="18">
    <source>
        <dbReference type="Proteomes" id="UP000604825"/>
    </source>
</evidence>
<keyword evidence="9" id="KW-0325">Glycoprotein</keyword>
<feature type="site" description="Transition state stabilizer" evidence="14">
    <location>
        <position position="58"/>
    </location>
</feature>
<dbReference type="GO" id="GO:0005576">
    <property type="term" value="C:extracellular region"/>
    <property type="evidence" value="ECO:0007669"/>
    <property type="project" value="UniProtKB-SubCell"/>
</dbReference>
<evidence type="ECO:0000256" key="6">
    <source>
        <dbReference type="ARBA" id="ARBA00022837"/>
    </source>
</evidence>
<dbReference type="GO" id="GO:0006979">
    <property type="term" value="P:response to oxidative stress"/>
    <property type="evidence" value="ECO:0007669"/>
    <property type="project" value="UniProtKB-UniRule"/>
</dbReference>
<dbReference type="Pfam" id="PF00141">
    <property type="entry name" value="peroxidase"/>
    <property type="match status" value="2"/>
</dbReference>
<evidence type="ECO:0000256" key="1">
    <source>
        <dbReference type="ARBA" id="ARBA00000189"/>
    </source>
</evidence>
<evidence type="ECO:0000256" key="14">
    <source>
        <dbReference type="PIRSR" id="PIRSR600823-4"/>
    </source>
</evidence>
<evidence type="ECO:0000256" key="11">
    <source>
        <dbReference type="PIRSR" id="PIRSR600823-1"/>
    </source>
</evidence>
<name>A0A811MN76_9POAL</name>
<feature type="binding site" evidence="12">
    <location>
        <position position="173"/>
    </location>
    <ligand>
        <name>substrate</name>
    </ligand>
</feature>
<evidence type="ECO:0000256" key="3">
    <source>
        <dbReference type="ARBA" id="ARBA00022559"/>
    </source>
</evidence>
<keyword evidence="10 15" id="KW-0376">Hydrogen peroxide</keyword>
<comment type="cofactor">
    <cofactor evidence="13 15">
        <name>Ca(2+)</name>
        <dbReference type="ChEBI" id="CHEBI:29108"/>
    </cofactor>
    <text evidence="13 15">Binds 2 calcium ions per subunit.</text>
</comment>
<dbReference type="SUPFAM" id="SSF48113">
    <property type="entry name" value="Heme-dependent peroxidases"/>
    <property type="match status" value="2"/>
</dbReference>
<dbReference type="InterPro" id="IPR002016">
    <property type="entry name" value="Haem_peroxidase"/>
</dbReference>
<dbReference type="EC" id="1.11.1.7" evidence="15"/>
<keyword evidence="4 15" id="KW-0349">Heme</keyword>
<comment type="caution">
    <text evidence="17">The sequence shown here is derived from an EMBL/GenBank/DDBJ whole genome shotgun (WGS) entry which is preliminary data.</text>
</comment>
<protein>
    <recommendedName>
        <fullName evidence="15">Peroxidase</fullName>
        <ecNumber evidence="15">1.11.1.7</ecNumber>
    </recommendedName>
</protein>
<proteinExistence type="inferred from homology"/>
<comment type="function">
    <text evidence="15">Removal of H(2)O(2), oxidation of toxic reductants, biosynthesis and degradation of lignin, suberization, auxin catabolism, response to environmental stresses such as wounding, pathogen attack and oxidative stress.</text>
</comment>
<dbReference type="GO" id="GO:0042744">
    <property type="term" value="P:hydrogen peroxide catabolic process"/>
    <property type="evidence" value="ECO:0007669"/>
    <property type="project" value="UniProtKB-KW"/>
</dbReference>
<feature type="binding site" evidence="13">
    <location>
        <position position="63"/>
    </location>
    <ligand>
        <name>Ca(2+)</name>
        <dbReference type="ChEBI" id="CHEBI:29108"/>
        <label>1</label>
    </ligand>
</feature>
<feature type="binding site" evidence="13">
    <location>
        <position position="66"/>
    </location>
    <ligand>
        <name>Ca(2+)</name>
        <dbReference type="ChEBI" id="CHEBI:29108"/>
        <label>1</label>
    </ligand>
</feature>
<evidence type="ECO:0000256" key="8">
    <source>
        <dbReference type="ARBA" id="ARBA00023004"/>
    </source>
</evidence>
<dbReference type="InterPro" id="IPR000823">
    <property type="entry name" value="Peroxidase_pln"/>
</dbReference>